<name>A0AAW1XI93_RUBAR</name>
<dbReference type="PANTHER" id="PTHR35132:SF1">
    <property type="entry name" value="SERINE_ARGININE REPETITIVE MATRIX-LIKE PROTEIN"/>
    <property type="match status" value="1"/>
</dbReference>
<comment type="caution">
    <text evidence="2">The sequence shown here is derived from an EMBL/GenBank/DDBJ whole genome shotgun (WGS) entry which is preliminary data.</text>
</comment>
<feature type="compositionally biased region" description="Low complexity" evidence="1">
    <location>
        <begin position="90"/>
        <end position="104"/>
    </location>
</feature>
<dbReference type="Proteomes" id="UP001457282">
    <property type="component" value="Unassembled WGS sequence"/>
</dbReference>
<reference evidence="2 3" key="1">
    <citation type="journal article" date="2023" name="G3 (Bethesda)">
        <title>A chromosome-length genome assembly and annotation of blackberry (Rubus argutus, cv. 'Hillquist').</title>
        <authorList>
            <person name="Bruna T."/>
            <person name="Aryal R."/>
            <person name="Dudchenko O."/>
            <person name="Sargent D.J."/>
            <person name="Mead D."/>
            <person name="Buti M."/>
            <person name="Cavallini A."/>
            <person name="Hytonen T."/>
            <person name="Andres J."/>
            <person name="Pham M."/>
            <person name="Weisz D."/>
            <person name="Mascagni F."/>
            <person name="Usai G."/>
            <person name="Natali L."/>
            <person name="Bassil N."/>
            <person name="Fernandez G.E."/>
            <person name="Lomsadze A."/>
            <person name="Armour M."/>
            <person name="Olukolu B."/>
            <person name="Poorten T."/>
            <person name="Britton C."/>
            <person name="Davik J."/>
            <person name="Ashrafi H."/>
            <person name="Aiden E.L."/>
            <person name="Borodovsky M."/>
            <person name="Worthington M."/>
        </authorList>
    </citation>
    <scope>NUCLEOTIDE SEQUENCE [LARGE SCALE GENOMIC DNA]</scope>
    <source>
        <strain evidence="2">PI 553951</strain>
    </source>
</reference>
<gene>
    <name evidence="2" type="ORF">M0R45_012822</name>
</gene>
<feature type="region of interest" description="Disordered" evidence="1">
    <location>
        <begin position="69"/>
        <end position="267"/>
    </location>
</feature>
<protein>
    <submittedName>
        <fullName evidence="2">Uncharacterized protein</fullName>
    </submittedName>
</protein>
<dbReference type="EMBL" id="JBEDUW010000003">
    <property type="protein sequence ID" value="KAK9935951.1"/>
    <property type="molecule type" value="Genomic_DNA"/>
</dbReference>
<feature type="compositionally biased region" description="Low complexity" evidence="1">
    <location>
        <begin position="14"/>
        <end position="34"/>
    </location>
</feature>
<proteinExistence type="predicted"/>
<evidence type="ECO:0000313" key="3">
    <source>
        <dbReference type="Proteomes" id="UP001457282"/>
    </source>
</evidence>
<feature type="compositionally biased region" description="Basic and acidic residues" evidence="1">
    <location>
        <begin position="115"/>
        <end position="139"/>
    </location>
</feature>
<keyword evidence="3" id="KW-1185">Reference proteome</keyword>
<feature type="region of interest" description="Disordered" evidence="1">
    <location>
        <begin position="1"/>
        <end position="36"/>
    </location>
</feature>
<evidence type="ECO:0000313" key="2">
    <source>
        <dbReference type="EMBL" id="KAK9935951.1"/>
    </source>
</evidence>
<evidence type="ECO:0000256" key="1">
    <source>
        <dbReference type="SAM" id="MobiDB-lite"/>
    </source>
</evidence>
<accession>A0AAW1XI93</accession>
<dbReference type="AlphaFoldDB" id="A0AAW1XI93"/>
<feature type="compositionally biased region" description="Polar residues" evidence="1">
    <location>
        <begin position="187"/>
        <end position="202"/>
    </location>
</feature>
<sequence>MEDSLRFKPQQPKTLSPSTSGRRRPTSTTDSSSPEFEFWRVQNPSFPKPNIVSADELFVDGVILPLRLVPTRNSPSDPPDPNQRPDSEEVSVPGPEPEAQLSAAAPPPAPTASKRWRDIFKKGGEKKSESNDKDKDKDKKKERKSGGATGASPAELNINLWPFSRSRSAGNTCTRPKTMFGAPGTRKVNSAPCSRSNSTGESKSARKWPASPGRAGVHLGRSSPVWQVRRGTSGLGKTSEAQVRNAEKGSKKEAAESRRSKTTVGGGGAKARVLNLNVPTCIGYRSHLSCRNDVMNSAVEIGGSSGSNNRGASVIGGHGGGGDGNAAGAGSNLFNLRSLFTKKVY</sequence>
<feature type="compositionally biased region" description="Polar residues" evidence="1">
    <location>
        <begin position="165"/>
        <end position="175"/>
    </location>
</feature>
<feature type="compositionally biased region" description="Basic and acidic residues" evidence="1">
    <location>
        <begin position="245"/>
        <end position="259"/>
    </location>
</feature>
<organism evidence="2 3">
    <name type="scientific">Rubus argutus</name>
    <name type="common">Southern blackberry</name>
    <dbReference type="NCBI Taxonomy" id="59490"/>
    <lineage>
        <taxon>Eukaryota</taxon>
        <taxon>Viridiplantae</taxon>
        <taxon>Streptophyta</taxon>
        <taxon>Embryophyta</taxon>
        <taxon>Tracheophyta</taxon>
        <taxon>Spermatophyta</taxon>
        <taxon>Magnoliopsida</taxon>
        <taxon>eudicotyledons</taxon>
        <taxon>Gunneridae</taxon>
        <taxon>Pentapetalae</taxon>
        <taxon>rosids</taxon>
        <taxon>fabids</taxon>
        <taxon>Rosales</taxon>
        <taxon>Rosaceae</taxon>
        <taxon>Rosoideae</taxon>
        <taxon>Rosoideae incertae sedis</taxon>
        <taxon>Rubus</taxon>
    </lineage>
</organism>
<dbReference type="PANTHER" id="PTHR35132">
    <property type="entry name" value="SERINE/ARGININE REPETITIVE MATRIX-LIKE PROTEIN"/>
    <property type="match status" value="1"/>
</dbReference>